<sequence>MPLHRNYGYHPSLETEDLMKTIYFTAASLDGYIADPNDSLEWLFKNGPTDISFIDTFVNTVGALAMGTSTYKWMQQHAEEWPYKVPCFVFTHQNLKPFPGADIRFVQGDVASHHKEMQKLANGKNIWVVGGGDLAGQFYDQGLLNEMHIQTVAVFLNEGKKLFARHTDTAFKIKNIRQHGDTCVEVIYSIATT</sequence>
<name>Q6MNA4_BDEBA</name>
<organism evidence="2 3">
    <name type="scientific">Bdellovibrio bacteriovorus (strain ATCC 15356 / DSM 50701 / NCIMB 9529 / HD100)</name>
    <dbReference type="NCBI Taxonomy" id="264462"/>
    <lineage>
        <taxon>Bacteria</taxon>
        <taxon>Pseudomonadati</taxon>
        <taxon>Bdellovibrionota</taxon>
        <taxon>Bdellovibrionia</taxon>
        <taxon>Bdellovibrionales</taxon>
        <taxon>Pseudobdellovibrionaceae</taxon>
        <taxon>Bdellovibrio</taxon>
    </lineage>
</organism>
<dbReference type="KEGG" id="bba:Bd1356"/>
<dbReference type="GO" id="GO:0008703">
    <property type="term" value="F:5-amino-6-(5-phosphoribosylamino)uracil reductase activity"/>
    <property type="evidence" value="ECO:0007669"/>
    <property type="project" value="InterPro"/>
</dbReference>
<dbReference type="AlphaFoldDB" id="Q6MNA4"/>
<dbReference type="Gene3D" id="3.40.430.10">
    <property type="entry name" value="Dihydrofolate Reductase, subunit A"/>
    <property type="match status" value="1"/>
</dbReference>
<evidence type="ECO:0000313" key="3">
    <source>
        <dbReference type="Proteomes" id="UP000008080"/>
    </source>
</evidence>
<dbReference type="InterPro" id="IPR002734">
    <property type="entry name" value="RibDG_C"/>
</dbReference>
<dbReference type="Pfam" id="PF01872">
    <property type="entry name" value="RibD_C"/>
    <property type="match status" value="1"/>
</dbReference>
<reference evidence="2 3" key="1">
    <citation type="journal article" date="2004" name="Science">
        <title>A predator unmasked: life cycle of Bdellovibrio bacteriovorus from a genomic perspective.</title>
        <authorList>
            <person name="Rendulic S."/>
            <person name="Jagtap P."/>
            <person name="Rosinus A."/>
            <person name="Eppinger M."/>
            <person name="Baar C."/>
            <person name="Lanz C."/>
            <person name="Keller H."/>
            <person name="Lambert C."/>
            <person name="Evans K.J."/>
            <person name="Goesmann A."/>
            <person name="Meyer F."/>
            <person name="Sockett R.E."/>
            <person name="Schuster S.C."/>
        </authorList>
    </citation>
    <scope>NUCLEOTIDE SEQUENCE [LARGE SCALE GENOMIC DNA]</scope>
    <source>
        <strain evidence="3">ATCC 15356 / DSM 50701 / NCIMB 9529 / HD100</strain>
    </source>
</reference>
<dbReference type="InterPro" id="IPR050765">
    <property type="entry name" value="Riboflavin_Biosynth_HTPR"/>
</dbReference>
<evidence type="ECO:0000259" key="1">
    <source>
        <dbReference type="Pfam" id="PF01872"/>
    </source>
</evidence>
<accession>Q6MNA4</accession>
<protein>
    <recommendedName>
        <fullName evidence="1">Bacterial bifunctional deaminase-reductase C-terminal domain-containing protein</fullName>
    </recommendedName>
</protein>
<feature type="domain" description="Bacterial bifunctional deaminase-reductase C-terminal" evidence="1">
    <location>
        <begin position="22"/>
        <end position="180"/>
    </location>
</feature>
<proteinExistence type="predicted"/>
<dbReference type="PANTHER" id="PTHR38011">
    <property type="entry name" value="DIHYDROFOLATE REDUCTASE FAMILY PROTEIN (AFU_ORTHOLOGUE AFUA_8G06820)"/>
    <property type="match status" value="1"/>
</dbReference>
<dbReference type="Proteomes" id="UP000008080">
    <property type="component" value="Chromosome"/>
</dbReference>
<evidence type="ECO:0000313" key="2">
    <source>
        <dbReference type="EMBL" id="CAE79248.1"/>
    </source>
</evidence>
<dbReference type="SUPFAM" id="SSF53597">
    <property type="entry name" value="Dihydrofolate reductase-like"/>
    <property type="match status" value="1"/>
</dbReference>
<dbReference type="STRING" id="264462.Bd1356"/>
<keyword evidence="3" id="KW-1185">Reference proteome</keyword>
<dbReference type="PANTHER" id="PTHR38011:SF11">
    <property type="entry name" value="2,5-DIAMINO-6-RIBOSYLAMINO-4(3H)-PYRIMIDINONE 5'-PHOSPHATE REDUCTASE"/>
    <property type="match status" value="1"/>
</dbReference>
<dbReference type="InterPro" id="IPR024072">
    <property type="entry name" value="DHFR-like_dom_sf"/>
</dbReference>
<dbReference type="eggNOG" id="COG0262">
    <property type="taxonomic scope" value="Bacteria"/>
</dbReference>
<dbReference type="EMBL" id="BX842649">
    <property type="protein sequence ID" value="CAE79248.1"/>
    <property type="molecule type" value="Genomic_DNA"/>
</dbReference>
<dbReference type="HOGENOM" id="CLU_043966_4_1_7"/>
<gene>
    <name evidence="2" type="ordered locus">Bd1356</name>
</gene>
<dbReference type="GO" id="GO:0009231">
    <property type="term" value="P:riboflavin biosynthetic process"/>
    <property type="evidence" value="ECO:0007669"/>
    <property type="project" value="InterPro"/>
</dbReference>